<dbReference type="EMBL" id="JAAGPU010000039">
    <property type="protein sequence ID" value="NEU06275.1"/>
    <property type="molecule type" value="Genomic_DNA"/>
</dbReference>
<keyword evidence="3 7" id="KW-0812">Transmembrane</keyword>
<sequence>MICIKKSKKPKNRFVISVIIITLFSIVFSMAGFLKVNKDNLEKNNEMIINNIYGTGKDLSQTVQDVIDQVYYEIKLYSLADGLSDMDEKKIMKQMNFITASKQRYDNIVVLNKEKKIVYGYVDNPDVFSNSEAINNALNTCQFQVETIFNEGEYKVDMYNPIVDENKKISGVIFIRINIKELNDIMKRCRLDEYSEAYIVNEKGMFLTESKYIPGAIGKEKIDIDRVKLNIDYSRYTPYKDYRGQIVYGTYFPIDEELNWTLVVEVDKNMMEKLDENNSKKATVLATLQGIFLVIVQILLKRFLGVDINLKDITNSDGTMNYEKLTEYADKILENKIEEGNKDKSEDEDKNNDKKSKE</sequence>
<reference evidence="9 10" key="1">
    <citation type="submission" date="2020-02" db="EMBL/GenBank/DDBJ databases">
        <title>Genome assembly of a novel Clostridium senegalense strain.</title>
        <authorList>
            <person name="Gupta T.B."/>
            <person name="Jauregui R."/>
            <person name="Maclean P."/>
            <person name="Nawarathana A."/>
            <person name="Brightwell G."/>
        </authorList>
    </citation>
    <scope>NUCLEOTIDE SEQUENCE [LARGE SCALE GENOMIC DNA]</scope>
    <source>
        <strain evidence="9 10">AGRFS4</strain>
    </source>
</reference>
<dbReference type="Pfam" id="PF02743">
    <property type="entry name" value="dCache_1"/>
    <property type="match status" value="1"/>
</dbReference>
<dbReference type="CDD" id="cd18774">
    <property type="entry name" value="PDC2_HK_sensor"/>
    <property type="match status" value="1"/>
</dbReference>
<evidence type="ECO:0000256" key="3">
    <source>
        <dbReference type="ARBA" id="ARBA00022692"/>
    </source>
</evidence>
<dbReference type="RefSeq" id="WP_199870762.1">
    <property type="nucleotide sequence ID" value="NZ_JAAGPU010000039.1"/>
</dbReference>
<dbReference type="Gene3D" id="3.30.450.20">
    <property type="entry name" value="PAS domain"/>
    <property type="match status" value="1"/>
</dbReference>
<keyword evidence="10" id="KW-1185">Reference proteome</keyword>
<proteinExistence type="predicted"/>
<evidence type="ECO:0000259" key="8">
    <source>
        <dbReference type="Pfam" id="PF02743"/>
    </source>
</evidence>
<dbReference type="SUPFAM" id="SSF103190">
    <property type="entry name" value="Sensory domain-like"/>
    <property type="match status" value="1"/>
</dbReference>
<keyword evidence="4 7" id="KW-1133">Transmembrane helix</keyword>
<evidence type="ECO:0000256" key="7">
    <source>
        <dbReference type="SAM" id="Phobius"/>
    </source>
</evidence>
<evidence type="ECO:0000256" key="5">
    <source>
        <dbReference type="ARBA" id="ARBA00023136"/>
    </source>
</evidence>
<keyword evidence="5 7" id="KW-0472">Membrane</keyword>
<evidence type="ECO:0000313" key="10">
    <source>
        <dbReference type="Proteomes" id="UP000481872"/>
    </source>
</evidence>
<keyword evidence="2" id="KW-1003">Cell membrane</keyword>
<dbReference type="GO" id="GO:0005886">
    <property type="term" value="C:plasma membrane"/>
    <property type="evidence" value="ECO:0007669"/>
    <property type="project" value="UniProtKB-SubCell"/>
</dbReference>
<name>A0A6M0H6D4_9CLOT</name>
<feature type="domain" description="Cache" evidence="8">
    <location>
        <begin position="54"/>
        <end position="265"/>
    </location>
</feature>
<evidence type="ECO:0000256" key="2">
    <source>
        <dbReference type="ARBA" id="ARBA00022475"/>
    </source>
</evidence>
<dbReference type="AlphaFoldDB" id="A0A6M0H6D4"/>
<gene>
    <name evidence="9" type="ORF">G3M99_15790</name>
</gene>
<evidence type="ECO:0000256" key="6">
    <source>
        <dbReference type="SAM" id="MobiDB-lite"/>
    </source>
</evidence>
<feature type="region of interest" description="Disordered" evidence="6">
    <location>
        <begin position="336"/>
        <end position="358"/>
    </location>
</feature>
<evidence type="ECO:0000313" key="9">
    <source>
        <dbReference type="EMBL" id="NEU06275.1"/>
    </source>
</evidence>
<evidence type="ECO:0000256" key="1">
    <source>
        <dbReference type="ARBA" id="ARBA00004651"/>
    </source>
</evidence>
<protein>
    <recommendedName>
        <fullName evidence="8">Cache domain-containing protein</fullName>
    </recommendedName>
</protein>
<feature type="transmembrane region" description="Helical" evidence="7">
    <location>
        <begin position="12"/>
        <end position="34"/>
    </location>
</feature>
<dbReference type="InterPro" id="IPR033479">
    <property type="entry name" value="dCache_1"/>
</dbReference>
<comment type="caution">
    <text evidence="9">The sequence shown here is derived from an EMBL/GenBank/DDBJ whole genome shotgun (WGS) entry which is preliminary data.</text>
</comment>
<dbReference type="Proteomes" id="UP000481872">
    <property type="component" value="Unassembled WGS sequence"/>
</dbReference>
<comment type="subcellular location">
    <subcellularLocation>
        <location evidence="1">Cell membrane</location>
        <topology evidence="1">Multi-pass membrane protein</topology>
    </subcellularLocation>
</comment>
<evidence type="ECO:0000256" key="4">
    <source>
        <dbReference type="ARBA" id="ARBA00022989"/>
    </source>
</evidence>
<dbReference type="InterPro" id="IPR029151">
    <property type="entry name" value="Sensor-like_sf"/>
</dbReference>
<organism evidence="9 10">
    <name type="scientific">Clostridium senegalense</name>
    <dbReference type="NCBI Taxonomy" id="1465809"/>
    <lineage>
        <taxon>Bacteria</taxon>
        <taxon>Bacillati</taxon>
        <taxon>Bacillota</taxon>
        <taxon>Clostridia</taxon>
        <taxon>Eubacteriales</taxon>
        <taxon>Clostridiaceae</taxon>
        <taxon>Clostridium</taxon>
    </lineage>
</organism>
<accession>A0A6M0H6D4</accession>